<keyword evidence="9 10" id="KW-0119">Carbohydrate metabolism</keyword>
<evidence type="ECO:0000256" key="5">
    <source>
        <dbReference type="ARBA" id="ARBA00022490"/>
    </source>
</evidence>
<keyword evidence="14" id="KW-1185">Reference proteome</keyword>
<evidence type="ECO:0000256" key="10">
    <source>
        <dbReference type="HAMAP-Rule" id="MF_00571"/>
    </source>
</evidence>
<dbReference type="RefSeq" id="WP_092461297.1">
    <property type="nucleotide sequence ID" value="NZ_BJEE01000002.1"/>
</dbReference>
<keyword evidence="6 10" id="KW-0808">Transferase</keyword>
<keyword evidence="7 10" id="KW-0548">Nucleotidyltransferase</keyword>
<comment type="pathway">
    <text evidence="3 10">Carbohydrate metabolism; galactose metabolism.</text>
</comment>
<dbReference type="InterPro" id="IPR005850">
    <property type="entry name" value="GalP_Utransf_C"/>
</dbReference>
<dbReference type="InterPro" id="IPR005849">
    <property type="entry name" value="GalP_Utransf_N"/>
</dbReference>
<evidence type="ECO:0000313" key="13">
    <source>
        <dbReference type="EMBL" id="SCB76308.1"/>
    </source>
</evidence>
<keyword evidence="8 10" id="KW-0299">Galactose metabolism</keyword>
<accession>A0A1C3Z212</accession>
<feature type="domain" description="Galactose-1-phosphate uridyl transferase N-terminal" evidence="11">
    <location>
        <begin position="47"/>
        <end position="225"/>
    </location>
</feature>
<reference evidence="14" key="1">
    <citation type="submission" date="2016-08" db="EMBL/GenBank/DDBJ databases">
        <authorList>
            <person name="Varghese N."/>
            <person name="Submissions Spin"/>
        </authorList>
    </citation>
    <scope>NUCLEOTIDE SEQUENCE [LARGE SCALE GENOMIC DNA]</scope>
    <source>
        <strain evidence="14">R-53094</strain>
    </source>
</reference>
<evidence type="ECO:0000256" key="6">
    <source>
        <dbReference type="ARBA" id="ARBA00022679"/>
    </source>
</evidence>
<evidence type="ECO:0000256" key="2">
    <source>
        <dbReference type="ARBA" id="ARBA00004496"/>
    </source>
</evidence>
<evidence type="ECO:0000256" key="4">
    <source>
        <dbReference type="ARBA" id="ARBA00008706"/>
    </source>
</evidence>
<feature type="domain" description="Galactose-1-phosphate uridyl transferase C-terminal" evidence="12">
    <location>
        <begin position="249"/>
        <end position="444"/>
    </location>
</feature>
<evidence type="ECO:0000259" key="12">
    <source>
        <dbReference type="Pfam" id="PF02744"/>
    </source>
</evidence>
<dbReference type="UniPathway" id="UPA00214"/>
<dbReference type="InterPro" id="IPR000766">
    <property type="entry name" value="GalP_uridyl_Trfase_II"/>
</dbReference>
<gene>
    <name evidence="10" type="primary">galT</name>
    <name evidence="13" type="ORF">GA0061074_101260</name>
</gene>
<dbReference type="OrthoDB" id="2293at2"/>
<evidence type="ECO:0000259" key="11">
    <source>
        <dbReference type="Pfam" id="PF01087"/>
    </source>
</evidence>
<dbReference type="GO" id="GO:0008108">
    <property type="term" value="F:UDP-glucose:hexose-1-phosphate uridylyltransferase activity"/>
    <property type="evidence" value="ECO:0007669"/>
    <property type="project" value="UniProtKB-UniRule"/>
</dbReference>
<dbReference type="AlphaFoldDB" id="A0A1C3Z212"/>
<comment type="catalytic activity">
    <reaction evidence="1 10">
        <text>alpha-D-galactose 1-phosphate + UDP-alpha-D-glucose = alpha-D-glucose 1-phosphate + UDP-alpha-D-galactose</text>
        <dbReference type="Rhea" id="RHEA:13989"/>
        <dbReference type="ChEBI" id="CHEBI:58336"/>
        <dbReference type="ChEBI" id="CHEBI:58601"/>
        <dbReference type="ChEBI" id="CHEBI:58885"/>
        <dbReference type="ChEBI" id="CHEBI:66914"/>
        <dbReference type="EC" id="2.7.7.12"/>
    </reaction>
</comment>
<evidence type="ECO:0000256" key="7">
    <source>
        <dbReference type="ARBA" id="ARBA00022695"/>
    </source>
</evidence>
<dbReference type="EMBL" id="FMAO01000001">
    <property type="protein sequence ID" value="SCB76308.1"/>
    <property type="molecule type" value="Genomic_DNA"/>
</dbReference>
<keyword evidence="5 10" id="KW-0963">Cytoplasm</keyword>
<evidence type="ECO:0000256" key="3">
    <source>
        <dbReference type="ARBA" id="ARBA00004947"/>
    </source>
</evidence>
<evidence type="ECO:0000256" key="1">
    <source>
        <dbReference type="ARBA" id="ARBA00001107"/>
    </source>
</evidence>
<protein>
    <recommendedName>
        <fullName evidence="10">Galactose-1-phosphate uridylyltransferase</fullName>
        <shortName evidence="10">Gal-1-P uridylyltransferase</shortName>
        <ecNumber evidence="10">2.7.7.12</ecNumber>
    </recommendedName>
    <alternativeName>
        <fullName evidence="10">UDP-glucose--hexose-1-phosphate uridylyltransferase</fullName>
    </alternativeName>
</protein>
<dbReference type="HAMAP" id="MF_00571">
    <property type="entry name" value="GalP_UDP_trans"/>
    <property type="match status" value="1"/>
</dbReference>
<sequence>MKSLNEEQSQVVVDFVAWGLAMHAYSERELVYRTNLVLAQIGANSLVQGLVGNTDTNLSDLTDKLVAIQDVSFEMGWQKDINRTQLLNIVTPTPDVLADEFERLYAVDPEQAVKYYYFISESVENVKVKDIARNIAFTHNSKYGDIEITINLSKPEKTTAEIKAAASAPKSSYPPTALDYTNEGYLGTVTAAPRLTHRFIRDDFSGETWGWHYSPYAYFEEHAIFVNFKRQAMEMGQRTFTRLMQIVTRYPMYMVGSNADLPIVGGSILSQEHYQGGRHEFPMMKADVKQTVQLPEYEDVTVSVLNWPMTAFKISSEYAAEVVAAAEFLRRTWENYSDESLMIHATSAEGDRQHTVTPIAQFKDGQYELYLVLRDNGTSSEYPMGIFHPHADVQHIKQENIGLIEVMGLAILPARLLNELEKVEDYLVDRAPLEEVAESHRDWAQTIKNTRQASPANVHEMVHEEVGKVFVHVLEDAGVYKSDEAGQAGLNRFIDYLTSAK</sequence>
<proteinExistence type="inferred from homology"/>
<dbReference type="STRING" id="1505725.GA0061074_101260"/>
<organism evidence="13 14">
    <name type="scientific">Weissella bombi</name>
    <dbReference type="NCBI Taxonomy" id="1505725"/>
    <lineage>
        <taxon>Bacteria</taxon>
        <taxon>Bacillati</taxon>
        <taxon>Bacillota</taxon>
        <taxon>Bacilli</taxon>
        <taxon>Lactobacillales</taxon>
        <taxon>Lactobacillaceae</taxon>
        <taxon>Weissella</taxon>
    </lineage>
</organism>
<comment type="similarity">
    <text evidence="4 10">Belongs to the galactose-1-phosphate uridylyltransferase type 2 family.</text>
</comment>
<comment type="subcellular location">
    <subcellularLocation>
        <location evidence="2 10">Cytoplasm</location>
    </subcellularLocation>
</comment>
<dbReference type="PANTHER" id="PTHR39191:SF1">
    <property type="entry name" value="DUF4922 DOMAIN-CONTAINING PROTEIN"/>
    <property type="match status" value="1"/>
</dbReference>
<name>A0A1C3Z212_9LACO</name>
<dbReference type="Pfam" id="PF01087">
    <property type="entry name" value="GalP_UDP_transf"/>
    <property type="match status" value="1"/>
</dbReference>
<dbReference type="GO" id="GO:0005737">
    <property type="term" value="C:cytoplasm"/>
    <property type="evidence" value="ECO:0007669"/>
    <property type="project" value="UniProtKB-SubCell"/>
</dbReference>
<evidence type="ECO:0000313" key="14">
    <source>
        <dbReference type="Proteomes" id="UP000199268"/>
    </source>
</evidence>
<dbReference type="PANTHER" id="PTHR39191">
    <property type="entry name" value="GALACTOSE-1-PHOSPHATE URIDYLYLTRANSFERASE"/>
    <property type="match status" value="1"/>
</dbReference>
<dbReference type="GO" id="GO:0006012">
    <property type="term" value="P:galactose metabolic process"/>
    <property type="evidence" value="ECO:0007669"/>
    <property type="project" value="UniProtKB-UniRule"/>
</dbReference>
<evidence type="ECO:0000256" key="8">
    <source>
        <dbReference type="ARBA" id="ARBA00023144"/>
    </source>
</evidence>
<dbReference type="EC" id="2.7.7.12" evidence="10"/>
<dbReference type="Pfam" id="PF02744">
    <property type="entry name" value="GalP_UDP_tr_C"/>
    <property type="match status" value="1"/>
</dbReference>
<dbReference type="Proteomes" id="UP000199268">
    <property type="component" value="Unassembled WGS sequence"/>
</dbReference>
<evidence type="ECO:0000256" key="9">
    <source>
        <dbReference type="ARBA" id="ARBA00023277"/>
    </source>
</evidence>